<accession>A0A0A8Z1Q6</accession>
<sequence length="19" mass="2035">MLGLGARTSRAAVAPHQLW</sequence>
<dbReference type="AlphaFoldDB" id="A0A0A8Z1Q6"/>
<name>A0A0A8Z1Q6_ARUDO</name>
<reference evidence="1" key="1">
    <citation type="submission" date="2014-09" db="EMBL/GenBank/DDBJ databases">
        <authorList>
            <person name="Magalhaes I.L.F."/>
            <person name="Oliveira U."/>
            <person name="Santos F.R."/>
            <person name="Vidigal T.H.D.A."/>
            <person name="Brescovit A.D."/>
            <person name="Santos A.J."/>
        </authorList>
    </citation>
    <scope>NUCLEOTIDE SEQUENCE</scope>
    <source>
        <tissue evidence="1">Shoot tissue taken approximately 20 cm above the soil surface</tissue>
    </source>
</reference>
<evidence type="ECO:0000313" key="1">
    <source>
        <dbReference type="EMBL" id="JAD30655.1"/>
    </source>
</evidence>
<organism evidence="1">
    <name type="scientific">Arundo donax</name>
    <name type="common">Giant reed</name>
    <name type="synonym">Donax arundinaceus</name>
    <dbReference type="NCBI Taxonomy" id="35708"/>
    <lineage>
        <taxon>Eukaryota</taxon>
        <taxon>Viridiplantae</taxon>
        <taxon>Streptophyta</taxon>
        <taxon>Embryophyta</taxon>
        <taxon>Tracheophyta</taxon>
        <taxon>Spermatophyta</taxon>
        <taxon>Magnoliopsida</taxon>
        <taxon>Liliopsida</taxon>
        <taxon>Poales</taxon>
        <taxon>Poaceae</taxon>
        <taxon>PACMAD clade</taxon>
        <taxon>Arundinoideae</taxon>
        <taxon>Arundineae</taxon>
        <taxon>Arundo</taxon>
    </lineage>
</organism>
<reference evidence="1" key="2">
    <citation type="journal article" date="2015" name="Data Brief">
        <title>Shoot transcriptome of the giant reed, Arundo donax.</title>
        <authorList>
            <person name="Barrero R.A."/>
            <person name="Guerrero F.D."/>
            <person name="Moolhuijzen P."/>
            <person name="Goolsby J.A."/>
            <person name="Tidwell J."/>
            <person name="Bellgard S.E."/>
            <person name="Bellgard M.I."/>
        </authorList>
    </citation>
    <scope>NUCLEOTIDE SEQUENCE</scope>
    <source>
        <tissue evidence="1">Shoot tissue taken approximately 20 cm above the soil surface</tissue>
    </source>
</reference>
<protein>
    <submittedName>
        <fullName evidence="1">Uncharacterized protein</fullName>
    </submittedName>
</protein>
<proteinExistence type="predicted"/>
<dbReference type="EMBL" id="GBRH01267240">
    <property type="protein sequence ID" value="JAD30655.1"/>
    <property type="molecule type" value="Transcribed_RNA"/>
</dbReference>